<feature type="domain" description="Fibronectin type-III" evidence="6">
    <location>
        <begin position="2003"/>
        <end position="2098"/>
    </location>
</feature>
<feature type="domain" description="Fibronectin type-III" evidence="6">
    <location>
        <begin position="2776"/>
        <end position="2874"/>
    </location>
</feature>
<feature type="domain" description="Fibronectin type-III" evidence="6">
    <location>
        <begin position="4352"/>
        <end position="4448"/>
    </location>
</feature>
<dbReference type="InterPro" id="IPR003599">
    <property type="entry name" value="Ig_sub"/>
</dbReference>
<dbReference type="FunFam" id="2.60.40.10:FF:000031">
    <property type="entry name" value="Myosin-binding protein C, slow type"/>
    <property type="match status" value="8"/>
</dbReference>
<feature type="domain" description="Fibronectin type-III" evidence="6">
    <location>
        <begin position="4053"/>
        <end position="4147"/>
    </location>
</feature>
<feature type="domain" description="Ig-like" evidence="5">
    <location>
        <begin position="2386"/>
        <end position="2477"/>
    </location>
</feature>
<accession>E4XFI3</accession>
<dbReference type="EMBL" id="FN653045">
    <property type="protein sequence ID" value="CBY24329.1"/>
    <property type="molecule type" value="Genomic_DNA"/>
</dbReference>
<feature type="domain" description="Ig-like" evidence="5">
    <location>
        <begin position="994"/>
        <end position="1077"/>
    </location>
</feature>
<dbReference type="InterPro" id="IPR007110">
    <property type="entry name" value="Ig-like_dom"/>
</dbReference>
<reference evidence="7" key="1">
    <citation type="journal article" date="2010" name="Science">
        <title>Plasticity of animal genome architecture unmasked by rapid evolution of a pelagic tunicate.</title>
        <authorList>
            <person name="Denoeud F."/>
            <person name="Henriet S."/>
            <person name="Mungpakdee S."/>
            <person name="Aury J.M."/>
            <person name="Da Silva C."/>
            <person name="Brinkmann H."/>
            <person name="Mikhaleva J."/>
            <person name="Olsen L.C."/>
            <person name="Jubin C."/>
            <person name="Canestro C."/>
            <person name="Bouquet J.M."/>
            <person name="Danks G."/>
            <person name="Poulain J."/>
            <person name="Campsteijn C."/>
            <person name="Adamski M."/>
            <person name="Cross I."/>
            <person name="Yadetie F."/>
            <person name="Muffato M."/>
            <person name="Louis A."/>
            <person name="Butcher S."/>
            <person name="Tsagkogeorga G."/>
            <person name="Konrad A."/>
            <person name="Singh S."/>
            <person name="Jensen M.F."/>
            <person name="Cong E.H."/>
            <person name="Eikeseth-Otteraa H."/>
            <person name="Noel B."/>
            <person name="Anthouard V."/>
            <person name="Porcel B.M."/>
            <person name="Kachouri-Lafond R."/>
            <person name="Nishino A."/>
            <person name="Ugolini M."/>
            <person name="Chourrout P."/>
            <person name="Nishida H."/>
            <person name="Aasland R."/>
            <person name="Huzurbazar S."/>
            <person name="Westhof E."/>
            <person name="Delsuc F."/>
            <person name="Lehrach H."/>
            <person name="Reinhardt R."/>
            <person name="Weissenbach J."/>
            <person name="Roy S.W."/>
            <person name="Artiguenave F."/>
            <person name="Postlethwait J.H."/>
            <person name="Manak J.R."/>
            <person name="Thompson E.M."/>
            <person name="Jaillon O."/>
            <person name="Du Pasquier L."/>
            <person name="Boudinot P."/>
            <person name="Liberles D.A."/>
            <person name="Volff J.N."/>
            <person name="Philippe H."/>
            <person name="Lenhard B."/>
            <person name="Roest Crollius H."/>
            <person name="Wincker P."/>
            <person name="Chourrout D."/>
        </authorList>
    </citation>
    <scope>NUCLEOTIDE SEQUENCE [LARGE SCALE GENOMIC DNA]</scope>
</reference>
<feature type="domain" description="Fibronectin type-III" evidence="6">
    <location>
        <begin position="1649"/>
        <end position="1744"/>
    </location>
</feature>
<evidence type="ECO:0000259" key="6">
    <source>
        <dbReference type="PROSITE" id="PS50853"/>
    </source>
</evidence>
<feature type="domain" description="Fibronectin type-III" evidence="6">
    <location>
        <begin position="3372"/>
        <end position="3465"/>
    </location>
</feature>
<feature type="domain" description="Ig-like" evidence="5">
    <location>
        <begin position="2978"/>
        <end position="3071"/>
    </location>
</feature>
<name>E4XFI3_OIKDI</name>
<dbReference type="InterPro" id="IPR003598">
    <property type="entry name" value="Ig_sub2"/>
</dbReference>
<dbReference type="PRINTS" id="PR00014">
    <property type="entry name" value="FNTYPEIII"/>
</dbReference>
<feature type="domain" description="Fibronectin type-III" evidence="6">
    <location>
        <begin position="2876"/>
        <end position="2974"/>
    </location>
</feature>
<dbReference type="InterPro" id="IPR036179">
    <property type="entry name" value="Ig-like_dom_sf"/>
</dbReference>
<dbReference type="SMART" id="SM00060">
    <property type="entry name" value="FN3"/>
    <property type="match status" value="32"/>
</dbReference>
<evidence type="ECO:0000256" key="1">
    <source>
        <dbReference type="ARBA" id="ARBA00022737"/>
    </source>
</evidence>
<proteinExistence type="inferred from homology"/>
<feature type="domain" description="Fibronectin type-III" evidence="6">
    <location>
        <begin position="3763"/>
        <end position="3861"/>
    </location>
</feature>
<dbReference type="PROSITE" id="PS50835">
    <property type="entry name" value="IG_LIKE"/>
    <property type="match status" value="11"/>
</dbReference>
<feature type="domain" description="Fibronectin type-III" evidence="6">
    <location>
        <begin position="1895"/>
        <end position="1997"/>
    </location>
</feature>
<comment type="similarity">
    <text evidence="3">Belongs to the immunoglobulin superfamily. MyBP family.</text>
</comment>
<feature type="domain" description="Ig-like" evidence="5">
    <location>
        <begin position="1793"/>
        <end position="1885"/>
    </location>
</feature>
<dbReference type="Proteomes" id="UP000001307">
    <property type="component" value="Unassembled WGS sequence"/>
</dbReference>
<feature type="domain" description="Ig-like" evidence="5">
    <location>
        <begin position="85"/>
        <end position="192"/>
    </location>
</feature>
<evidence type="ECO:0000256" key="3">
    <source>
        <dbReference type="ARBA" id="ARBA00038352"/>
    </source>
</evidence>
<feature type="domain" description="Fibronectin type-III" evidence="6">
    <location>
        <begin position="4453"/>
        <end position="4548"/>
    </location>
</feature>
<evidence type="ECO:0000313" key="8">
    <source>
        <dbReference type="Proteomes" id="UP000001307"/>
    </source>
</evidence>
<feature type="region of interest" description="Disordered" evidence="4">
    <location>
        <begin position="4541"/>
        <end position="4560"/>
    </location>
</feature>
<feature type="domain" description="Ig-like" evidence="5">
    <location>
        <begin position="3568"/>
        <end position="3653"/>
    </location>
</feature>
<dbReference type="FunFam" id="2.60.40.10:FF:000062">
    <property type="entry name" value="Myosin-binding protein C, slow type"/>
    <property type="match status" value="1"/>
</dbReference>
<feature type="domain" description="Fibronectin type-III" evidence="6">
    <location>
        <begin position="792"/>
        <end position="886"/>
    </location>
</feature>
<feature type="domain" description="Fibronectin type-III" evidence="6">
    <location>
        <begin position="2484"/>
        <end position="2578"/>
    </location>
</feature>
<sequence length="4560" mass="506741">MTILLSSGSLLVTTVVPRSKDTWLICATTPKRKSQRKWSPKKVKNQLKLIFMEKYQFRVKAVNDVGESEPVVTQILTSKEDDCEPIINIDVGVRNVITAFKGDLVSVPAYVHAVPPAHVTWTFESLDGPRLITETPKELPEGEEPDHHELHVIGDNNNLVIRKCTRDDVGFYICRAENIHGSKFCRVQLDVNSVASPPLNFTIEELTADSAQLDWRPPEDDGSDDGGDSIINYVVERREGRKLEWISCSQTVVETKYRVTKLQEGTEYHFRVAAESRFGVGEWAEIGPVVAKNPYVVPDAPSTPTIEENRKDFIICTWNPPKNDGGAHIEGYWLEVQDTDNIRWPKNYDQDDFIKHTMFTKDNLRKGFKYQFRVKAVNKAGESAFSWSTPPIECRELVEAPLISIDAGLRDALVIHSGSTIRVKATIDARPKATLKWQFEEGQPISDDAKVESTDSTSTLIIPAANRKHSGKYTLVAKNAGGVRQGACRVVVLDTPGNPTKLQIIGVTKKSIKLQYEPPVLDGGARIAHYVVDKRREDMRGWTRVESVVGGLQYQCNDVLENESYFFRVSAVNQVGQGEFVYTTDPVIARDPVGLSEPPLHLKINKITSKSCSLTWKAPEFTGNLPITTYQVEMLKKRISADDFFQVNKVIITDTEYTVKGLKPGSSPSFRVIAINDYGESRPSNVVGPVTCKDDIIFPGIEVLGFKEIENGMKLDIQAKITGNPIPEVEWLKNDQPINDPRVKVKNEVGSSQLIIDESVREDKGSYSVRATNAAGVGSKQIMVVILSKPGAPSGPIALQNCSASSQTITWLPPVDDGGCHISHYIAERCVTDRQYWAPVGEELKSCEVTSTELHKNKHYIYRVAAVNQHGQGPYLRSDPFVAKNLCELAGRMEPPLVEGVLRDSMTVRWDPPSDNGGAAVNGYILEKRTRIQRKWTRVIHELIPNEESHDITVKDLDRSKKIKFRVLAVNEAGQSEPAALEDYVVIEEIKIDPEIKLDSLLKDGLTVKNGKQMRLVAYVTGRPEPTVTWTFKGEEVSELARIDSSVINHSLTIRSAEREHAGIYTITAEADGKSVSADINVNVLSVPGIPIGPVNCTNIVKDSVTLEWERPEDNGGTQITNYIVEKRESSRRSWTKVSMSATRTKIVVQGLQPDESYMFRVAAENVMGVGPYLETALPITSRDPVGTPARPEELKYEDIMRDRVALSWKTPAFDGGAPITHYVIEKRRVGQERYVEASEKAFVDCQATVTGFSEGDNFEFRVIAFNEMGAGKPSFPTKPCICRDLIIMPKLDLDCRERLICRVGNSLQIPAVIGGKPAPRVTWTHNKHELAAADRIRVKNTASTSMLSIYNAERKDSGMYDIKVANSAGEKSARVEVIIADKPALVRNIDVLEVTREFVFLKWDEPEDDGGEAISNYVVEKKDMQRMMWLTVNNACLKNEIRVSKLRENGEFQFRVMAENSYGLSDPVDTPTVVIRDRYKIPDAPDAVRAKETFKDRVMLEWNKPYDGGKRILNYRVEKRETQSERWIRVTKELITENKYTVRELLEGNEYEFRVMAENSIGLSPPSVPSKAVLCRDPINPPSMPINIGVNAIKGTGGELVLSALVSGTPKPTIKWIKNDPVNGDKAENSMGKKVASCFVSVLDIPSPPRDMKITEVHAESLRLSWKTPSDNGGTVISHYRVERIAKGDGNQHWKPIALSHKKNNIEVKYLIEGETYRFRVFAENCFGMGRPAETDEVIARNPIHPPSIPQNLEVTDIDKDNISLAWNRPGRDGGRPDSTIPVVPTAKLISPSININVKLLEGLTVRAGSTITVPAMVKGIPAPETTWATSSGDVLESTEDNRVEIQEEKGSSILLIKKAQRGDTGEYSLTAKNDAGAKTAVIHCTVLDRPDPPIGPIQMEEITPEYAVIGWQPPKDDGGNPLSNYIVEKLQQKPVKEGLPPPKEQWSMVSSKGSRNKIKVPRLIAGKSYLFRVRAENKYGVSEPLISEPVIAKHSFEPPQKTLPPQVVDIIESACTVTWKTPESDGGSPILGYTIERLDKETGKWAKCNHEPILGNTMRVKGLFDGRQYQFRVTSENAGGKSKPSDASEVFTAERPVTAPGNLIVKSGTTLKLLGKVSGIPYPEVKVMNGDKDMFKVPKCSVNNRENETELVINGCAREHSGNYNIVATNEYGEATATCNITVIDKPAPCTGPIRFITVMKDRMTLSWDLPKDDGGTPITSYCIEKAATNRMVWGIVTESIRVPIVTAPHLVEGNEYIFRVRAQNKMGVSHYIESSPMTAKNPFSPPSAPPQPEITKFTKDFVQLSWSEPETDGGKSILGYFIEKREKKGVRWVPCNMHSVPDRRYKCLGLSDQIEYQFRIKAENEVGVSEPSLVSKPIKPHDPVVVPQAPLELQQRLYIRAGQQLLLSAKFTGRPAPTAKWTKVGETISRRADVDIKADSTSLLIPTSDRNDSGRYTLTVANEKSSASVNINVTVQDTPGRVQDVVVKDVCETGCSITFSAPDNDGGAEITHYRLDKRESDQKTWSRVDHELTRQSAKIDKLFEGKEYYFKIVAVNKWGEGDVFETMKATRARKPLTEPGPVGRLQVGEMGKDRCTLTWEAPAETGGSKITGYTVEIRPKDSDNYRTYRDIIDTECTVHGLEENSKYMFAVKAKNESLTGSRRETEWITVKEPAEKPQINMIKEMHVRAGEPIQIDALVAGEPKPFVQWVDGETMDEIAETDRLSTQRTNKRATILCMKAARIDSKIYQLNAKNKHGVSSVKCEVTVLDAPTVPTGPIVFTDVSVDSCTLNWEPPADDGGCGINGYIVEAMEVQVSGWKTLSSTVSRCVYRVDKLNNGSEYIFRVRAENKVGQSESLHSENMVAKYQFNPPEEPRSLKIVRITRDSCLMSWEAPANDGGATIKGYNIERKEVNSILWYKVNKGLIKRREFNDISLIESLEYQFRVAAVNQCGQGAMSKATEPVCIIHVRQEILPPSIDIAGLDAKNQLEIRAGEELVIDAKFQGKPKPEIKWMKGEAPLGSFGESQTIKTSLNRSVFTLKNVTLSSGGDYVVSAKNPSGEAVMKVKVVILDKPGSPENIKISRVFANKLNLSWEAPALDGGAPVTNYVVEKRETSRPTWVIVSSAIVSTDFTIPKLIAQHEYVFRVTAENKFGLGQSKISDAVVAKNPFGPPKAANPPMIQNSTASTVTLSWKVPSDDGGKPISGYYVEKRETKNFQWSKCNRRAVLDRTYKCSGLSEGTEYEFRVIAENTAAGESEPSTLEEPFTPIDIIEVPEIELDATCQRTIMVRAGAPIRIYAKISARPAPKVSWSKLDGEIALNRAEIKQSDWDSSLVITEATRDDTGKYIMLVENSAGNKQIQVSVRVLDSPVEKLEIVEINADFATLNWNMPKDTGGADISGYTVEKRDNDSCNWNLVSNSISRTNCRISGLVAGLEYNFRVMAENRIGLSSPVVTETALAKYPFAVPSAPQDVVISEIHKESMTIDFNPPRKSGGSRVTHYICEFRENNSQFWKEGCETRSTEGRINGLIEGLEYQFRVRACNIAGPSEPSDPTWCAKALDPCDAPYDLKTLLEGCTVRAGQDILITAKIAGKPIPRVNWMHGNVDVRENDFVKITNGPTTSELLIKDSKLKHSGDYNCTVSNHYGTASLSCHIAVLDRPGAVDQVQVYGVTEERVRLQWSPPKQTGGSEIQRYIVEKRETSRLIWTTVDDDCRQCNCTIKRLIKDNQYIFRVSPSNKYGIGTPKESEAVVIKNEFTVSRAPGKPKIASTMSDSITITWDRPTHDGGSQITGYHVERRNKKNMNWVRAHKSAVHECRLRVAHLQAGNEYEFRVSAINKAACNDVDSGWVTADEIIEPPIYELDVECQRTMMVKAGATFRISMKMKGRPEPTITWRKADGEMNELAVIDTQKSRSTLIIERATVLDSGRYEFVLESAAGTKDGAVSVRVIDAPSAPLNVRVTDIGKDEVKLTWDTPASDGCAPISHYIVEKKTADKKSWTTVTDKCEREMCQVKSLITGETYFFRVRGVNKYGEGKEGVTVEPCIIASKPDQPMSIDVVEMTKTTGHIAWTKPLSDGGSAVTGYVVEMAVSVVGAETWIEQGSTNKNSYECTGLKEGAGYVFRVMAKNAIGLSEPIETRLTEIAKDHIIAPDLDMRELYMSSYTCRAGENVDLRIPVIGKPAPVTRWNNSNDTWRETQRANTEMFTENGTLYTRLQISDTVRSDADEFILTTKSSAGEKQNKLRFVVLDRPSIPVGPIEFSEVNTTSATLTCLKFMVHIQGTPLPIVKWTKDGKDLVETKNVRIRNDERESWVEIKEASRLDTGTYGVSARNIGGIDNGEIRTRVLSRPGKPGSPEASNVVDGSLTLTWTRPVETGGAEIENYVVEKRDKDGMRWVRAVKKRISECRTRIAGLAMDRFFEFRVIAENAAGQSEPSDPSSYVHMVNPIYPPSAPVDICIKEKSTDYVTLQWNAPVNDGGSIVSNYIIEMKESTKKAWKTAAENVTRQNYRVDGLVRGLVYFFRVKAVNEFGEGPACALDESFRASGPPGPVGRNQRHRCR</sequence>
<protein>
    <recommendedName>
        <fullName evidence="9">Titin</fullName>
    </recommendedName>
</protein>
<feature type="domain" description="Fibronectin type-III" evidence="6">
    <location>
        <begin position="3078"/>
        <end position="3175"/>
    </location>
</feature>
<dbReference type="PANTHER" id="PTHR14340:SF9">
    <property type="entry name" value="FIBRONECTIN TYPE-III DOMAIN-CONTAINING PROTEIN"/>
    <property type="match status" value="1"/>
</dbReference>
<feature type="domain" description="Fibronectin type-III" evidence="6">
    <location>
        <begin position="3177"/>
        <end position="3272"/>
    </location>
</feature>
<feature type="domain" description="Ig-like" evidence="5">
    <location>
        <begin position="3859"/>
        <end position="3947"/>
    </location>
</feature>
<organism evidence="7">
    <name type="scientific">Oikopleura dioica</name>
    <name type="common">Tunicate</name>
    <dbReference type="NCBI Taxonomy" id="34765"/>
    <lineage>
        <taxon>Eukaryota</taxon>
        <taxon>Metazoa</taxon>
        <taxon>Chordata</taxon>
        <taxon>Tunicata</taxon>
        <taxon>Appendicularia</taxon>
        <taxon>Copelata</taxon>
        <taxon>Oikopleuridae</taxon>
        <taxon>Oikopleura</taxon>
    </lineage>
</organism>
<dbReference type="Pfam" id="PF00041">
    <property type="entry name" value="fn3"/>
    <property type="match status" value="29"/>
</dbReference>
<evidence type="ECO:0008006" key="9">
    <source>
        <dbReference type="Google" id="ProtNLM"/>
    </source>
</evidence>
<evidence type="ECO:0000256" key="2">
    <source>
        <dbReference type="ARBA" id="ARBA00023319"/>
    </source>
</evidence>
<dbReference type="InterPro" id="IPR036116">
    <property type="entry name" value="FN3_sf"/>
</dbReference>
<feature type="domain" description="Ig-like" evidence="5">
    <location>
        <begin position="699"/>
        <end position="785"/>
    </location>
</feature>
<dbReference type="GO" id="GO:0048738">
    <property type="term" value="P:cardiac muscle tissue development"/>
    <property type="evidence" value="ECO:0007669"/>
    <property type="project" value="TreeGrafter"/>
</dbReference>
<feature type="domain" description="Fibronectin type-III" evidence="6">
    <location>
        <begin position="1485"/>
        <end position="1579"/>
    </location>
</feature>
<dbReference type="FunFam" id="2.60.40.10:FF:000003">
    <property type="entry name" value="Titin isoform E"/>
    <property type="match status" value="7"/>
</dbReference>
<feature type="domain" description="Fibronectin type-III" evidence="6">
    <location>
        <begin position="2584"/>
        <end position="2676"/>
    </location>
</feature>
<feature type="domain" description="Ig-like" evidence="5">
    <location>
        <begin position="4252"/>
        <end position="4348"/>
    </location>
</feature>
<dbReference type="Pfam" id="PF07679">
    <property type="entry name" value="I-set"/>
    <property type="match status" value="15"/>
</dbReference>
<dbReference type="GO" id="GO:0031430">
    <property type="term" value="C:M band"/>
    <property type="evidence" value="ECO:0007669"/>
    <property type="project" value="TreeGrafter"/>
</dbReference>
<feature type="domain" description="Ig-like" evidence="5">
    <location>
        <begin position="3277"/>
        <end position="3367"/>
    </location>
</feature>
<feature type="domain" description="Fibronectin type-III" evidence="6">
    <location>
        <begin position="598"/>
        <end position="695"/>
    </location>
</feature>
<keyword evidence="8" id="KW-1185">Reference proteome</keyword>
<dbReference type="InterPro" id="IPR003961">
    <property type="entry name" value="FN3_dom"/>
</dbReference>
<feature type="domain" description="Ig-like" evidence="5">
    <location>
        <begin position="1274"/>
        <end position="1377"/>
    </location>
</feature>
<feature type="domain" description="Fibronectin type-III" evidence="6">
    <location>
        <begin position="498"/>
        <end position="592"/>
    </location>
</feature>
<dbReference type="SUPFAM" id="SSF49265">
    <property type="entry name" value="Fibronectin type III"/>
    <property type="match status" value="15"/>
</dbReference>
<dbReference type="FunFam" id="2.60.40.10:FF:000034">
    <property type="entry name" value="Titin isoform A"/>
    <property type="match status" value="1"/>
</dbReference>
<keyword evidence="2" id="KW-0393">Immunoglobulin domain</keyword>
<feature type="domain" description="Fibronectin type-III" evidence="6">
    <location>
        <begin position="1191"/>
        <end position="1286"/>
    </location>
</feature>
<dbReference type="Gene3D" id="2.60.40.10">
    <property type="entry name" value="Immunoglobulins"/>
    <property type="match status" value="44"/>
</dbReference>
<dbReference type="PANTHER" id="PTHR14340">
    <property type="entry name" value="MICROFIBRIL-ASSOCIATED GLYCOPROTEIN 3"/>
    <property type="match status" value="1"/>
</dbReference>
<feature type="domain" description="Fibronectin type-III" evidence="6">
    <location>
        <begin position="1091"/>
        <end position="1185"/>
    </location>
</feature>
<evidence type="ECO:0000313" key="7">
    <source>
        <dbReference type="EMBL" id="CBY24329.1"/>
    </source>
</evidence>
<evidence type="ECO:0000256" key="4">
    <source>
        <dbReference type="SAM" id="MobiDB-lite"/>
    </source>
</evidence>
<feature type="domain" description="Fibronectin type-III" evidence="6">
    <location>
        <begin position="1386"/>
        <end position="1479"/>
    </location>
</feature>
<dbReference type="GO" id="GO:0045214">
    <property type="term" value="P:sarcomere organization"/>
    <property type="evidence" value="ECO:0007669"/>
    <property type="project" value="TreeGrafter"/>
</dbReference>
<dbReference type="FunFam" id="2.60.40.10:FF:000127">
    <property type="entry name" value="titin isoform X1"/>
    <property type="match status" value="5"/>
</dbReference>
<dbReference type="FunFam" id="2.60.40.10:FF:000056">
    <property type="entry name" value="twitchin isoform X4"/>
    <property type="match status" value="2"/>
</dbReference>
<dbReference type="FunFam" id="2.60.40.10:FF:000012">
    <property type="entry name" value="titin isoform X1"/>
    <property type="match status" value="1"/>
</dbReference>
<dbReference type="FunFam" id="2.60.40.10:FF:000002">
    <property type="entry name" value="Titin a"/>
    <property type="match status" value="5"/>
</dbReference>
<dbReference type="CDD" id="cd00063">
    <property type="entry name" value="FN3"/>
    <property type="match status" value="30"/>
</dbReference>
<feature type="domain" description="Fibronectin type-III" evidence="6">
    <location>
        <begin position="3956"/>
        <end position="4052"/>
    </location>
</feature>
<gene>
    <name evidence="7" type="ORF">GSOID_T00010188001</name>
</gene>
<feature type="domain" description="Fibronectin type-III" evidence="6">
    <location>
        <begin position="3664"/>
        <end position="3757"/>
    </location>
</feature>
<feature type="domain" description="Fibronectin type-III" evidence="6">
    <location>
        <begin position="197"/>
        <end position="294"/>
    </location>
</feature>
<feature type="domain" description="Fibronectin type-III" evidence="6">
    <location>
        <begin position="2188"/>
        <end position="2285"/>
    </location>
</feature>
<feature type="domain" description="Fibronectin type-III" evidence="6">
    <location>
        <begin position="2291"/>
        <end position="2386"/>
    </location>
</feature>
<feature type="domain" description="Fibronectin type-III" evidence="6">
    <location>
        <begin position="300"/>
        <end position="397"/>
    </location>
</feature>
<dbReference type="InterPro" id="IPR013098">
    <property type="entry name" value="Ig_I-set"/>
</dbReference>
<feature type="domain" description="Fibronectin type-III" evidence="6">
    <location>
        <begin position="3471"/>
        <end position="3564"/>
    </location>
</feature>
<dbReference type="InterPro" id="IPR013783">
    <property type="entry name" value="Ig-like_fold"/>
</dbReference>
<dbReference type="GO" id="GO:0008307">
    <property type="term" value="F:structural constituent of muscle"/>
    <property type="evidence" value="ECO:0007669"/>
    <property type="project" value="TreeGrafter"/>
</dbReference>
<dbReference type="OrthoDB" id="504170at2759"/>
<dbReference type="InParanoid" id="E4XFI3"/>
<dbReference type="PROSITE" id="PS50853">
    <property type="entry name" value="FN3"/>
    <property type="match status" value="29"/>
</dbReference>
<feature type="domain" description="Fibronectin type-III" evidence="6">
    <location>
        <begin position="892"/>
        <end position="990"/>
    </location>
</feature>
<dbReference type="SMART" id="SM00409">
    <property type="entry name" value="IG"/>
    <property type="match status" value="15"/>
</dbReference>
<evidence type="ECO:0000259" key="5">
    <source>
        <dbReference type="PROSITE" id="PS50835"/>
    </source>
</evidence>
<keyword evidence="1" id="KW-0677">Repeat</keyword>
<dbReference type="SUPFAM" id="SSF48726">
    <property type="entry name" value="Immunoglobulin"/>
    <property type="match status" value="15"/>
</dbReference>
<dbReference type="SMART" id="SM00408">
    <property type="entry name" value="IGc2"/>
    <property type="match status" value="13"/>
</dbReference>